<dbReference type="Proteomes" id="UP000596660">
    <property type="component" value="Unplaced"/>
</dbReference>
<keyword evidence="2" id="KW-1185">Reference proteome</keyword>
<organism evidence="1 2">
    <name type="scientific">Chenopodium quinoa</name>
    <name type="common">Quinoa</name>
    <dbReference type="NCBI Taxonomy" id="63459"/>
    <lineage>
        <taxon>Eukaryota</taxon>
        <taxon>Viridiplantae</taxon>
        <taxon>Streptophyta</taxon>
        <taxon>Embryophyta</taxon>
        <taxon>Tracheophyta</taxon>
        <taxon>Spermatophyta</taxon>
        <taxon>Magnoliopsida</taxon>
        <taxon>eudicotyledons</taxon>
        <taxon>Gunneridae</taxon>
        <taxon>Pentapetalae</taxon>
        <taxon>Caryophyllales</taxon>
        <taxon>Chenopodiaceae</taxon>
        <taxon>Chenopodioideae</taxon>
        <taxon>Atripliceae</taxon>
        <taxon>Chenopodium</taxon>
    </lineage>
</organism>
<evidence type="ECO:0000313" key="1">
    <source>
        <dbReference type="EnsemblPlants" id="AUR62034623-RA:cds"/>
    </source>
</evidence>
<protein>
    <submittedName>
        <fullName evidence="1">Uncharacterized protein</fullName>
    </submittedName>
</protein>
<evidence type="ECO:0000313" key="2">
    <source>
        <dbReference type="Proteomes" id="UP000596660"/>
    </source>
</evidence>
<dbReference type="Gene3D" id="3.80.10.10">
    <property type="entry name" value="Ribonuclease Inhibitor"/>
    <property type="match status" value="1"/>
</dbReference>
<sequence>MESLLGQLLNMAEESLRTLHFPKGSLHLLRTLSLQNVGCSADLVECLPCLDFPLPSSLSQLTIKSFRYLKTIANGNTLPNLTDLVSDCPKLESLVSDFTSLTELSLENCPKFCNFTARFIMSQTLGSIETSKDIICENQPPRIRAYLSKDADLSSQRASVNELLYRQLAFQELT</sequence>
<reference evidence="1" key="2">
    <citation type="submission" date="2021-03" db="UniProtKB">
        <authorList>
            <consortium name="EnsemblPlants"/>
        </authorList>
    </citation>
    <scope>IDENTIFICATION</scope>
</reference>
<proteinExistence type="predicted"/>
<accession>A0A803MSS2</accession>
<name>A0A803MSS2_CHEQI</name>
<dbReference type="AlphaFoldDB" id="A0A803MSS2"/>
<dbReference type="InterPro" id="IPR032675">
    <property type="entry name" value="LRR_dom_sf"/>
</dbReference>
<dbReference type="SUPFAM" id="SSF52047">
    <property type="entry name" value="RNI-like"/>
    <property type="match status" value="1"/>
</dbReference>
<dbReference type="Gramene" id="AUR62034623-RA">
    <property type="protein sequence ID" value="AUR62034623-RA:cds"/>
    <property type="gene ID" value="AUR62034623"/>
</dbReference>
<reference evidence="1" key="1">
    <citation type="journal article" date="2017" name="Nature">
        <title>The genome of Chenopodium quinoa.</title>
        <authorList>
            <person name="Jarvis D.E."/>
            <person name="Ho Y.S."/>
            <person name="Lightfoot D.J."/>
            <person name="Schmoeckel S.M."/>
            <person name="Li B."/>
            <person name="Borm T.J.A."/>
            <person name="Ohyanagi H."/>
            <person name="Mineta K."/>
            <person name="Michell C.T."/>
            <person name="Saber N."/>
            <person name="Kharbatia N.M."/>
            <person name="Rupper R.R."/>
            <person name="Sharp A.R."/>
            <person name="Dally N."/>
            <person name="Boughton B.A."/>
            <person name="Woo Y.H."/>
            <person name="Gao G."/>
            <person name="Schijlen E.G.W.M."/>
            <person name="Guo X."/>
            <person name="Momin A.A."/>
            <person name="Negrao S."/>
            <person name="Al-Babili S."/>
            <person name="Gehring C."/>
            <person name="Roessner U."/>
            <person name="Jung C."/>
            <person name="Murphy K."/>
            <person name="Arold S.T."/>
            <person name="Gojobori T."/>
            <person name="van der Linden C.G."/>
            <person name="van Loo E.N."/>
            <person name="Jellen E.N."/>
            <person name="Maughan P.J."/>
            <person name="Tester M."/>
        </authorList>
    </citation>
    <scope>NUCLEOTIDE SEQUENCE [LARGE SCALE GENOMIC DNA]</scope>
    <source>
        <strain evidence="1">cv. PI 614886</strain>
    </source>
</reference>
<dbReference type="EnsemblPlants" id="AUR62034623-RA">
    <property type="protein sequence ID" value="AUR62034623-RA:cds"/>
    <property type="gene ID" value="AUR62034623"/>
</dbReference>